<evidence type="ECO:0000313" key="1">
    <source>
        <dbReference type="EMBL" id="VEB93628.1"/>
    </source>
</evidence>
<gene>
    <name evidence="1" type="ORF">NCTC11075_04522</name>
</gene>
<dbReference type="AlphaFoldDB" id="A0A3S4M8P8"/>
<reference evidence="1 2" key="1">
    <citation type="submission" date="2018-12" db="EMBL/GenBank/DDBJ databases">
        <authorList>
            <consortium name="Pathogen Informatics"/>
        </authorList>
    </citation>
    <scope>NUCLEOTIDE SEQUENCE [LARGE SCALE GENOMIC DNA]</scope>
    <source>
        <strain evidence="1 2">NCTC11075</strain>
    </source>
</reference>
<evidence type="ECO:0000313" key="2">
    <source>
        <dbReference type="Proteomes" id="UP000270272"/>
    </source>
</evidence>
<protein>
    <submittedName>
        <fullName evidence="1">Uncharacterized protein</fullName>
    </submittedName>
</protein>
<dbReference type="EMBL" id="LR134204">
    <property type="protein sequence ID" value="VEB93628.1"/>
    <property type="molecule type" value="Genomic_DNA"/>
</dbReference>
<organism evidence="1 2">
    <name type="scientific">Citrobacter koseri</name>
    <name type="common">Citrobacter diversus</name>
    <dbReference type="NCBI Taxonomy" id="545"/>
    <lineage>
        <taxon>Bacteria</taxon>
        <taxon>Pseudomonadati</taxon>
        <taxon>Pseudomonadota</taxon>
        <taxon>Gammaproteobacteria</taxon>
        <taxon>Enterobacterales</taxon>
        <taxon>Enterobacteriaceae</taxon>
        <taxon>Citrobacter</taxon>
    </lineage>
</organism>
<accession>A0A3S4M8P8</accession>
<proteinExistence type="predicted"/>
<name>A0A3S4M8P8_CITKO</name>
<sequence length="249" mass="26818">MYAPQVSFVRCGEGGFAVLVVNVDQLFAFVISDRTFTGRVIDTHFVVTGCRSNVITRVIDFRLIASPGIAITVDGQVTIRVHRDHTVAVVRLSDVVSTIVSQIGIQHKAVAVNVEDTCIHVTVSIGVAGQIQGISLQRIRGAVAHIQNAVVGDVDGVCIQCGIVHAPASRHIISNRDGTVVDCQFISCNMTIFIDIQGAPPVREMLSETRSESATFTTEPLLMLSVSISEVFVVSHCEPPFSVTLNRPL</sequence>
<dbReference type="Proteomes" id="UP000270272">
    <property type="component" value="Chromosome"/>
</dbReference>